<dbReference type="InterPro" id="IPR052930">
    <property type="entry name" value="TA_antitoxin_MntA"/>
</dbReference>
<dbReference type="AlphaFoldDB" id="X0SC30"/>
<dbReference type="InterPro" id="IPR041633">
    <property type="entry name" value="Polbeta"/>
</dbReference>
<accession>X0SC30</accession>
<dbReference type="Pfam" id="PF18765">
    <property type="entry name" value="Polbeta"/>
    <property type="match status" value="1"/>
</dbReference>
<organism evidence="2">
    <name type="scientific">marine sediment metagenome</name>
    <dbReference type="NCBI Taxonomy" id="412755"/>
    <lineage>
        <taxon>unclassified sequences</taxon>
        <taxon>metagenomes</taxon>
        <taxon>ecological metagenomes</taxon>
    </lineage>
</organism>
<protein>
    <recommendedName>
        <fullName evidence="1">Polymerase beta nucleotidyltransferase domain-containing protein</fullName>
    </recommendedName>
</protein>
<sequence>MKITKNEQKQINKIGQQYHLKLALVYGSFAKGKNHKDSDLDIAVLGKKLLDFKTILELSYEFTHIFKGTEVNVKSLHQVDPFFRYQVMQNSILIYGQPFDYHNFKTYAFRAYVESKDLLRLENILAQRTLQYLRKSHA</sequence>
<gene>
    <name evidence="2" type="ORF">S01H1_15364</name>
</gene>
<dbReference type="EMBL" id="BARS01008019">
    <property type="protein sequence ID" value="GAF72726.1"/>
    <property type="molecule type" value="Genomic_DNA"/>
</dbReference>
<dbReference type="PANTHER" id="PTHR43852:SF2">
    <property type="entry name" value="PROTEIN ADENYLYLTRANSFERASE MNTA"/>
    <property type="match status" value="1"/>
</dbReference>
<dbReference type="Gene3D" id="3.30.460.10">
    <property type="entry name" value="Beta Polymerase, domain 2"/>
    <property type="match status" value="1"/>
</dbReference>
<evidence type="ECO:0000259" key="1">
    <source>
        <dbReference type="Pfam" id="PF18765"/>
    </source>
</evidence>
<dbReference type="NCBIfam" id="NF047752">
    <property type="entry name" value="MntA_antitoxin"/>
    <property type="match status" value="1"/>
</dbReference>
<dbReference type="SUPFAM" id="SSF81301">
    <property type="entry name" value="Nucleotidyltransferase"/>
    <property type="match status" value="1"/>
</dbReference>
<dbReference type="InterPro" id="IPR043519">
    <property type="entry name" value="NT_sf"/>
</dbReference>
<name>X0SC30_9ZZZZ</name>
<reference evidence="2" key="1">
    <citation type="journal article" date="2014" name="Front. Microbiol.">
        <title>High frequency of phylogenetically diverse reductive dehalogenase-homologous genes in deep subseafloor sedimentary metagenomes.</title>
        <authorList>
            <person name="Kawai M."/>
            <person name="Futagami T."/>
            <person name="Toyoda A."/>
            <person name="Takaki Y."/>
            <person name="Nishi S."/>
            <person name="Hori S."/>
            <person name="Arai W."/>
            <person name="Tsubouchi T."/>
            <person name="Morono Y."/>
            <person name="Uchiyama I."/>
            <person name="Ito T."/>
            <person name="Fujiyama A."/>
            <person name="Inagaki F."/>
            <person name="Takami H."/>
        </authorList>
    </citation>
    <scope>NUCLEOTIDE SEQUENCE</scope>
    <source>
        <strain evidence="2">Expedition CK06-06</strain>
    </source>
</reference>
<proteinExistence type="predicted"/>
<dbReference type="PANTHER" id="PTHR43852">
    <property type="entry name" value="NUCLEOTIDYLTRANSFERASE"/>
    <property type="match status" value="1"/>
</dbReference>
<feature type="domain" description="Polymerase beta nucleotidyltransferase" evidence="1">
    <location>
        <begin position="9"/>
        <end position="97"/>
    </location>
</feature>
<evidence type="ECO:0000313" key="2">
    <source>
        <dbReference type="EMBL" id="GAF72726.1"/>
    </source>
</evidence>
<comment type="caution">
    <text evidence="2">The sequence shown here is derived from an EMBL/GenBank/DDBJ whole genome shotgun (WGS) entry which is preliminary data.</text>
</comment>
<dbReference type="CDD" id="cd05403">
    <property type="entry name" value="NT_KNTase_like"/>
    <property type="match status" value="1"/>
</dbReference>